<sequence length="88" mass="10417">MMILILNETIDSKDHWFEVELWQGNGVSAFLKIIASKESESLQETNNYINDLDRRGIIKYYDLTLDYNNRKFTNVMNLEELLTLIRSN</sequence>
<organism evidence="1 2">
    <name type="scientific">Salimicrobium album</name>
    <dbReference type="NCBI Taxonomy" id="50717"/>
    <lineage>
        <taxon>Bacteria</taxon>
        <taxon>Bacillati</taxon>
        <taxon>Bacillota</taxon>
        <taxon>Bacilli</taxon>
        <taxon>Bacillales</taxon>
        <taxon>Bacillaceae</taxon>
        <taxon>Salimicrobium</taxon>
    </lineage>
</organism>
<dbReference type="EMBL" id="FNOS01000004">
    <property type="protein sequence ID" value="SDX97609.1"/>
    <property type="molecule type" value="Genomic_DNA"/>
</dbReference>
<comment type="caution">
    <text evidence="1">The sequence shown here is derived from an EMBL/GenBank/DDBJ whole genome shotgun (WGS) entry which is preliminary data.</text>
</comment>
<gene>
    <name evidence="1" type="ORF">SAMN04488081_1780</name>
</gene>
<accession>A0A1H3G5H6</accession>
<name>A0A1H3G5H6_9BACI</name>
<dbReference type="Proteomes" id="UP000198647">
    <property type="component" value="Unassembled WGS sequence"/>
</dbReference>
<evidence type="ECO:0000313" key="2">
    <source>
        <dbReference type="Proteomes" id="UP000198647"/>
    </source>
</evidence>
<dbReference type="RefSeq" id="WP_093107246.1">
    <property type="nucleotide sequence ID" value="NZ_FNOS01000004.1"/>
</dbReference>
<evidence type="ECO:0000313" key="1">
    <source>
        <dbReference type="EMBL" id="SDX97609.1"/>
    </source>
</evidence>
<keyword evidence="2" id="KW-1185">Reference proteome</keyword>
<reference evidence="1 2" key="1">
    <citation type="submission" date="2016-10" db="EMBL/GenBank/DDBJ databases">
        <authorList>
            <person name="Varghese N."/>
            <person name="Submissions S."/>
        </authorList>
    </citation>
    <scope>NUCLEOTIDE SEQUENCE [LARGE SCALE GENOMIC DNA]</scope>
    <source>
        <strain evidence="1 2">DSM 20748</strain>
    </source>
</reference>
<proteinExistence type="predicted"/>
<protein>
    <submittedName>
        <fullName evidence="1">Uncharacterized protein</fullName>
    </submittedName>
</protein>